<dbReference type="Proteomes" id="UP000199503">
    <property type="component" value="Unassembled WGS sequence"/>
</dbReference>
<proteinExistence type="predicted"/>
<dbReference type="EMBL" id="FOFV01000009">
    <property type="protein sequence ID" value="SER51559.1"/>
    <property type="molecule type" value="Genomic_DNA"/>
</dbReference>
<sequence length="46" mass="4884">MSEPGGENEHGSLVDLVNDVSRAVEADSARIVVAARERLARLPEAP</sequence>
<evidence type="ECO:0000313" key="2">
    <source>
        <dbReference type="Proteomes" id="UP000199503"/>
    </source>
</evidence>
<protein>
    <submittedName>
        <fullName evidence="1">Uncharacterized protein</fullName>
    </submittedName>
</protein>
<gene>
    <name evidence="1" type="ORF">SAMN04488000_109254</name>
</gene>
<organism evidence="1 2">
    <name type="scientific">Lentzea albida</name>
    <dbReference type="NCBI Taxonomy" id="65499"/>
    <lineage>
        <taxon>Bacteria</taxon>
        <taxon>Bacillati</taxon>
        <taxon>Actinomycetota</taxon>
        <taxon>Actinomycetes</taxon>
        <taxon>Pseudonocardiales</taxon>
        <taxon>Pseudonocardiaceae</taxon>
        <taxon>Lentzea</taxon>
    </lineage>
</organism>
<accession>A0A1H9PUU2</accession>
<dbReference type="AlphaFoldDB" id="A0A1H9PUU2"/>
<name>A0A1H9PUU2_9PSEU</name>
<reference evidence="2" key="1">
    <citation type="submission" date="2016-10" db="EMBL/GenBank/DDBJ databases">
        <authorList>
            <person name="Varghese N."/>
            <person name="Submissions S."/>
        </authorList>
    </citation>
    <scope>NUCLEOTIDE SEQUENCE [LARGE SCALE GENOMIC DNA]</scope>
    <source>
        <strain evidence="2">DSM 44437</strain>
    </source>
</reference>
<evidence type="ECO:0000313" key="1">
    <source>
        <dbReference type="EMBL" id="SER51559.1"/>
    </source>
</evidence>
<keyword evidence="2" id="KW-1185">Reference proteome</keyword>
<dbReference type="RefSeq" id="WP_177229884.1">
    <property type="nucleotide sequence ID" value="NZ_FOFV01000009.1"/>
</dbReference>